<name>A0A411HPN9_9GAMM</name>
<dbReference type="GO" id="GO:0004177">
    <property type="term" value="F:aminopeptidase activity"/>
    <property type="evidence" value="ECO:0007669"/>
    <property type="project" value="UniProtKB-EC"/>
</dbReference>
<protein>
    <recommendedName>
        <fullName evidence="1">Proline iminopeptidase</fullName>
    </recommendedName>
</protein>
<evidence type="ECO:0000256" key="1">
    <source>
        <dbReference type="ARBA" id="ARBA00021843"/>
    </source>
</evidence>
<organism evidence="4 5">
    <name type="scientific">Pseudolysobacter antarcticus</name>
    <dbReference type="NCBI Taxonomy" id="2511995"/>
    <lineage>
        <taxon>Bacteria</taxon>
        <taxon>Pseudomonadati</taxon>
        <taxon>Pseudomonadota</taxon>
        <taxon>Gammaproteobacteria</taxon>
        <taxon>Lysobacterales</taxon>
        <taxon>Rhodanobacteraceae</taxon>
        <taxon>Pseudolysobacter</taxon>
    </lineage>
</organism>
<feature type="domain" description="Peptidase S33 tripeptidyl aminopeptidase-like C-terminal" evidence="3">
    <location>
        <begin position="470"/>
        <end position="567"/>
    </location>
</feature>
<sequence>MDPPARQTVESLTLLFVTTIKFRHVESVCIDNAILRIFATFLTVASMIRDQVHHQATPHTTVVTPCDGRYRRATSIRLPPTAPPQGWPMDRNCMLIPLFIASALASATGTADLTIGQLTFSACELSRPKSSATTAALCAPFEVPENRDAPNGRKIALRLALIRAESGSPKSDIVVYLAGGPGQAATETYSGMAGALAPLNRTHHILLLDQRGTGGSHALKCAHADEEKDYDDEDENNAGVDHEIEQMQSELTDCLSKLDADPRFYTTSDAVRDLEDVREKLGKPQFDLVGVSYGTRMAQAYLRAHADGVRSVILDGVVPNEMIVGASFAGDLESALKLDFVNCNKSPECAKRFGDPYKTLYALRGKLRDSPSRVTIADPQTFQPIQRSVNESTLAGLVRLFAYSSETAALLPLSLDQAIHGNYAPLLGQSKLISGDLDVSITGGMELSVICAEDADLLKPTPEDADTILGNKVLEGIQAECKIWPHGTRPADFHTPLKSDKSILLLSGENDPVTPPANAELVLKNLPNGRHLIAKGQGHNVILRGCLPRLAAKFVDTLDAKKLDAACVDTLGPVPAFLDFNGAAP</sequence>
<keyword evidence="5" id="KW-1185">Reference proteome</keyword>
<keyword evidence="4" id="KW-0378">Hydrolase</keyword>
<dbReference type="AlphaFoldDB" id="A0A411HPN9"/>
<dbReference type="OrthoDB" id="4510475at2"/>
<feature type="domain" description="AB hydrolase-1" evidence="2">
    <location>
        <begin position="173"/>
        <end position="321"/>
    </location>
</feature>
<dbReference type="EMBL" id="CP035704">
    <property type="protein sequence ID" value="QBB72432.1"/>
    <property type="molecule type" value="Genomic_DNA"/>
</dbReference>
<reference evidence="4 5" key="1">
    <citation type="submission" date="2019-01" db="EMBL/GenBank/DDBJ databases">
        <title>Pseudolysobacter antarctica gen. nov., sp. nov., isolated from Fildes Peninsula, Antarctica.</title>
        <authorList>
            <person name="Wei Z."/>
            <person name="Peng F."/>
        </authorList>
    </citation>
    <scope>NUCLEOTIDE SEQUENCE [LARGE SCALE GENOMIC DNA]</scope>
    <source>
        <strain evidence="4 5">AQ6-296</strain>
    </source>
</reference>
<dbReference type="PANTHER" id="PTHR43722">
    <property type="entry name" value="PROLINE IMINOPEPTIDASE"/>
    <property type="match status" value="1"/>
</dbReference>
<dbReference type="PANTHER" id="PTHR43722:SF1">
    <property type="entry name" value="PROLINE IMINOPEPTIDASE"/>
    <property type="match status" value="1"/>
</dbReference>
<dbReference type="Gene3D" id="3.40.50.1820">
    <property type="entry name" value="alpha/beta hydrolase"/>
    <property type="match status" value="1"/>
</dbReference>
<evidence type="ECO:0000313" key="4">
    <source>
        <dbReference type="EMBL" id="QBB72432.1"/>
    </source>
</evidence>
<dbReference type="InterPro" id="IPR000073">
    <property type="entry name" value="AB_hydrolase_1"/>
</dbReference>
<gene>
    <name evidence="4" type="ORF">ELE36_19810</name>
</gene>
<dbReference type="GO" id="GO:0006508">
    <property type="term" value="P:proteolysis"/>
    <property type="evidence" value="ECO:0007669"/>
    <property type="project" value="InterPro"/>
</dbReference>
<dbReference type="Proteomes" id="UP000291562">
    <property type="component" value="Chromosome"/>
</dbReference>
<dbReference type="InterPro" id="IPR029058">
    <property type="entry name" value="AB_hydrolase_fold"/>
</dbReference>
<evidence type="ECO:0000313" key="5">
    <source>
        <dbReference type="Proteomes" id="UP000291562"/>
    </source>
</evidence>
<accession>A0A411HPN9</accession>
<dbReference type="Pfam" id="PF00561">
    <property type="entry name" value="Abhydrolase_1"/>
    <property type="match status" value="1"/>
</dbReference>
<dbReference type="KEGG" id="xbc:ELE36_19810"/>
<evidence type="ECO:0000259" key="3">
    <source>
        <dbReference type="Pfam" id="PF08386"/>
    </source>
</evidence>
<dbReference type="Pfam" id="PF08386">
    <property type="entry name" value="Abhydrolase_4"/>
    <property type="match status" value="1"/>
</dbReference>
<proteinExistence type="predicted"/>
<dbReference type="InterPro" id="IPR005944">
    <property type="entry name" value="Pro_iminopeptidase"/>
</dbReference>
<dbReference type="GO" id="GO:0005737">
    <property type="term" value="C:cytoplasm"/>
    <property type="evidence" value="ECO:0007669"/>
    <property type="project" value="InterPro"/>
</dbReference>
<evidence type="ECO:0000259" key="2">
    <source>
        <dbReference type="Pfam" id="PF00561"/>
    </source>
</evidence>
<dbReference type="SUPFAM" id="SSF53474">
    <property type="entry name" value="alpha/beta-Hydrolases"/>
    <property type="match status" value="1"/>
</dbReference>
<dbReference type="InterPro" id="IPR013595">
    <property type="entry name" value="Pept_S33_TAP-like_C"/>
</dbReference>